<sequence length="344" mass="35437">MFEIADRLVAAIDAGRTLAIATAVSIEGSAPRTVGTSMAFDGESVIGSIAGGCVEGAVVDVCELVLADGVARTVEYGVSDETAFSVGLTCGGELRIRVTPVTARVEAALRAAAAGEPTGLATVLGDTDGRFASRIAAELDARIALGETALGTIDCDGELVDVFFEVATPPARLIIFGAMEFSVALAAAGSALGYRVSVCDPRGLFATAARFPTAEVVVQWPTTWLAGTAVDERTVICVLAHDDRFDAEIIAQSLALPVAFVGAMGSRRTHERRVASLRDRGVAEEAIARLHSPIGLDLGASTPEETAVSILAEVISARTGATATALRETSGRIHELGVPVAPLH</sequence>
<reference evidence="3 4" key="1">
    <citation type="submission" date="2024-06" db="EMBL/GenBank/DDBJ databases">
        <title>Sorghum-associated microbial communities from plants grown in Nebraska, USA.</title>
        <authorList>
            <person name="Schachtman D."/>
        </authorList>
    </citation>
    <scope>NUCLEOTIDE SEQUENCE [LARGE SCALE GENOMIC DNA]</scope>
    <source>
        <strain evidence="3 4">2857</strain>
    </source>
</reference>
<protein>
    <submittedName>
        <fullName evidence="3">Xanthine dehydrogenase accessory factor</fullName>
    </submittedName>
</protein>
<evidence type="ECO:0000313" key="4">
    <source>
        <dbReference type="Proteomes" id="UP001549257"/>
    </source>
</evidence>
<keyword evidence="4" id="KW-1185">Reference proteome</keyword>
<feature type="domain" description="XdhC- CoxI" evidence="1">
    <location>
        <begin position="12"/>
        <end position="77"/>
    </location>
</feature>
<evidence type="ECO:0000259" key="2">
    <source>
        <dbReference type="Pfam" id="PF13478"/>
    </source>
</evidence>
<gene>
    <name evidence="3" type="ORF">ABIE21_003614</name>
</gene>
<name>A0ABV2QSL9_9MICO</name>
<dbReference type="InterPro" id="IPR052698">
    <property type="entry name" value="MoCofactor_Util/Proc"/>
</dbReference>
<dbReference type="Pfam" id="PF13478">
    <property type="entry name" value="XdhC_C"/>
    <property type="match status" value="1"/>
</dbReference>
<dbReference type="PANTHER" id="PTHR30388:SF4">
    <property type="entry name" value="MOLYBDENUM COFACTOR INSERTION CHAPERONE PAOD"/>
    <property type="match status" value="1"/>
</dbReference>
<feature type="domain" description="XdhC Rossmann" evidence="2">
    <location>
        <begin position="173"/>
        <end position="314"/>
    </location>
</feature>
<dbReference type="Gene3D" id="3.40.50.720">
    <property type="entry name" value="NAD(P)-binding Rossmann-like Domain"/>
    <property type="match status" value="1"/>
</dbReference>
<dbReference type="RefSeq" id="WP_354026242.1">
    <property type="nucleotide sequence ID" value="NZ_JBEPSJ010000006.1"/>
</dbReference>
<dbReference type="PANTHER" id="PTHR30388">
    <property type="entry name" value="ALDEHYDE OXIDOREDUCTASE MOLYBDENUM COFACTOR ASSEMBLY PROTEIN"/>
    <property type="match status" value="1"/>
</dbReference>
<comment type="caution">
    <text evidence="3">The sequence shown here is derived from an EMBL/GenBank/DDBJ whole genome shotgun (WGS) entry which is preliminary data.</text>
</comment>
<dbReference type="Proteomes" id="UP001549257">
    <property type="component" value="Unassembled WGS sequence"/>
</dbReference>
<dbReference type="InterPro" id="IPR003777">
    <property type="entry name" value="XdhC_CoxI"/>
</dbReference>
<dbReference type="InterPro" id="IPR027051">
    <property type="entry name" value="XdhC_Rossmann_dom"/>
</dbReference>
<dbReference type="EMBL" id="JBEPSJ010000006">
    <property type="protein sequence ID" value="MET4584076.1"/>
    <property type="molecule type" value="Genomic_DNA"/>
</dbReference>
<dbReference type="Pfam" id="PF02625">
    <property type="entry name" value="XdhC_CoxI"/>
    <property type="match status" value="1"/>
</dbReference>
<accession>A0ABV2QSL9</accession>
<evidence type="ECO:0000313" key="3">
    <source>
        <dbReference type="EMBL" id="MET4584076.1"/>
    </source>
</evidence>
<proteinExistence type="predicted"/>
<evidence type="ECO:0000259" key="1">
    <source>
        <dbReference type="Pfam" id="PF02625"/>
    </source>
</evidence>
<organism evidence="3 4">
    <name type="scientific">Conyzicola nivalis</name>
    <dbReference type="NCBI Taxonomy" id="1477021"/>
    <lineage>
        <taxon>Bacteria</taxon>
        <taxon>Bacillati</taxon>
        <taxon>Actinomycetota</taxon>
        <taxon>Actinomycetes</taxon>
        <taxon>Micrococcales</taxon>
        <taxon>Microbacteriaceae</taxon>
        <taxon>Conyzicola</taxon>
    </lineage>
</organism>